<dbReference type="InterPro" id="IPR050490">
    <property type="entry name" value="Bact_solute-bd_prot1"/>
</dbReference>
<accession>A0A4R7YNF8</accession>
<dbReference type="PANTHER" id="PTHR43649">
    <property type="entry name" value="ARABINOSE-BINDING PROTEIN-RELATED"/>
    <property type="match status" value="1"/>
</dbReference>
<keyword evidence="3" id="KW-0813">Transport</keyword>
<reference evidence="5 6" key="1">
    <citation type="submission" date="2019-03" db="EMBL/GenBank/DDBJ databases">
        <title>Subsurface microbial communities from deep shales in Ohio and West Virginia, USA.</title>
        <authorList>
            <person name="Wrighton K."/>
        </authorList>
    </citation>
    <scope>NUCLEOTIDE SEQUENCE [LARGE SCALE GENOMIC DNA]</scope>
    <source>
        <strain evidence="5 6">MSL9.2</strain>
    </source>
</reference>
<evidence type="ECO:0000313" key="6">
    <source>
        <dbReference type="Proteomes" id="UP000294697"/>
    </source>
</evidence>
<evidence type="ECO:0000256" key="1">
    <source>
        <dbReference type="ARBA" id="ARBA00004196"/>
    </source>
</evidence>
<dbReference type="GO" id="GO:0030313">
    <property type="term" value="C:cell envelope"/>
    <property type="evidence" value="ECO:0007669"/>
    <property type="project" value="UniProtKB-SubCell"/>
</dbReference>
<dbReference type="AlphaFoldDB" id="A0A4R7YNF8"/>
<evidence type="ECO:0000256" key="2">
    <source>
        <dbReference type="ARBA" id="ARBA00008520"/>
    </source>
</evidence>
<dbReference type="OrthoDB" id="362670at2"/>
<comment type="similarity">
    <text evidence="2">Belongs to the bacterial solute-binding protein 1 family.</text>
</comment>
<gene>
    <name evidence="5" type="ORF">C8C77_1324</name>
</gene>
<sequence length="421" mass="47376">MKKSLLISFILIISILLLTTLSVGAQTTLRLVLWDYDMSPEYHELIEVFEEQNPDIEVEVVDVTSQDYGDKLTVMLSGGEDLDIFAVKDMPGYSNFIRMNHLEPLGKYMEQDNFDTSVYSGLMEEIQVDGEYYAIPFRTDNWILYYNKDLFDEAGVEYPTNDMTWPEFREKADAVASGEGSNKIYGAYIQPWMSLATNLGVLKAEGEYTLANGEDYDFLAPGYELYLKMQYEDQSVMPYGEATTSSAHYRTQFQSGRVGMMYIGTWGIGQLISDGKAGRHDMNWGIAKSPHWDDMEEPDSAIAIVTPMAINANSDKKDEAWEFIKFAGSEEGAKIFAKHGVLPAVKTEDVLDVYTSADGFPENASAALEAKQLILEFPPAPNAGVISSIIQEEHELIMLNEVSVEEGIENIEKRIDMELNW</sequence>
<dbReference type="SUPFAM" id="SSF53850">
    <property type="entry name" value="Periplasmic binding protein-like II"/>
    <property type="match status" value="1"/>
</dbReference>
<comment type="caution">
    <text evidence="5">The sequence shown here is derived from an EMBL/GenBank/DDBJ whole genome shotgun (WGS) entry which is preliminary data.</text>
</comment>
<name>A0A4R7YNF8_9FIRM</name>
<dbReference type="CDD" id="cd13585">
    <property type="entry name" value="PBP2_TMBP_like"/>
    <property type="match status" value="1"/>
</dbReference>
<proteinExistence type="inferred from homology"/>
<keyword evidence="4" id="KW-0732">Signal</keyword>
<dbReference type="EMBL" id="SODA01000032">
    <property type="protein sequence ID" value="TDV99002.1"/>
    <property type="molecule type" value="Genomic_DNA"/>
</dbReference>
<dbReference type="Proteomes" id="UP000294697">
    <property type="component" value="Unassembled WGS sequence"/>
</dbReference>
<protein>
    <submittedName>
        <fullName evidence="5">Carbohydrate ABC transporter substrate-binding protein (CUT1 family)</fullName>
    </submittedName>
</protein>
<dbReference type="Pfam" id="PF01547">
    <property type="entry name" value="SBP_bac_1"/>
    <property type="match status" value="1"/>
</dbReference>
<dbReference type="Gene3D" id="3.40.190.10">
    <property type="entry name" value="Periplasmic binding protein-like II"/>
    <property type="match status" value="1"/>
</dbReference>
<evidence type="ECO:0000313" key="5">
    <source>
        <dbReference type="EMBL" id="TDV99002.1"/>
    </source>
</evidence>
<organism evidence="5 6">
    <name type="scientific">Halanaerobium saccharolyticum</name>
    <dbReference type="NCBI Taxonomy" id="43595"/>
    <lineage>
        <taxon>Bacteria</taxon>
        <taxon>Bacillati</taxon>
        <taxon>Bacillota</taxon>
        <taxon>Clostridia</taxon>
        <taxon>Halanaerobiales</taxon>
        <taxon>Halanaerobiaceae</taxon>
        <taxon>Halanaerobium</taxon>
    </lineage>
</organism>
<dbReference type="PANTHER" id="PTHR43649:SF31">
    <property type="entry name" value="SN-GLYCEROL-3-PHOSPHATE-BINDING PERIPLASMIC PROTEIN UGPB"/>
    <property type="match status" value="1"/>
</dbReference>
<dbReference type="RefSeq" id="WP_111573235.1">
    <property type="nucleotide sequence ID" value="NZ_QLME01000029.1"/>
</dbReference>
<evidence type="ECO:0000256" key="3">
    <source>
        <dbReference type="ARBA" id="ARBA00022448"/>
    </source>
</evidence>
<evidence type="ECO:0000256" key="4">
    <source>
        <dbReference type="ARBA" id="ARBA00022729"/>
    </source>
</evidence>
<dbReference type="InterPro" id="IPR006059">
    <property type="entry name" value="SBP"/>
</dbReference>
<comment type="subcellular location">
    <subcellularLocation>
        <location evidence="1">Cell envelope</location>
    </subcellularLocation>
</comment>